<dbReference type="GO" id="GO:0008483">
    <property type="term" value="F:transaminase activity"/>
    <property type="evidence" value="ECO:0007669"/>
    <property type="project" value="UniProtKB-KW"/>
</dbReference>
<dbReference type="PROSITE" id="PS00770">
    <property type="entry name" value="AA_TRANSFER_CLASS_4"/>
    <property type="match status" value="1"/>
</dbReference>
<dbReference type="InterPro" id="IPR050571">
    <property type="entry name" value="Class-IV_PLP-Dep_Aminotrnsfr"/>
</dbReference>
<dbReference type="InterPro" id="IPR043131">
    <property type="entry name" value="BCAT-like_N"/>
</dbReference>
<evidence type="ECO:0000313" key="7">
    <source>
        <dbReference type="Proteomes" id="UP000184251"/>
    </source>
</evidence>
<accession>A0A1M4UD74</accession>
<dbReference type="Gene3D" id="3.20.10.10">
    <property type="entry name" value="D-amino Acid Aminotransferase, subunit A, domain 2"/>
    <property type="match status" value="1"/>
</dbReference>
<dbReference type="InterPro" id="IPR018300">
    <property type="entry name" value="Aminotrans_IV_CS"/>
</dbReference>
<comment type="cofactor">
    <cofactor evidence="1 5">
        <name>pyridoxal 5'-phosphate</name>
        <dbReference type="ChEBI" id="CHEBI:597326"/>
    </cofactor>
</comment>
<evidence type="ECO:0000256" key="1">
    <source>
        <dbReference type="ARBA" id="ARBA00001933"/>
    </source>
</evidence>
<dbReference type="InterPro" id="IPR043132">
    <property type="entry name" value="BCAT-like_C"/>
</dbReference>
<organism evidence="6 7">
    <name type="scientific">Alkalibacter saccharofermentans DSM 14828</name>
    <dbReference type="NCBI Taxonomy" id="1120975"/>
    <lineage>
        <taxon>Bacteria</taxon>
        <taxon>Bacillati</taxon>
        <taxon>Bacillota</taxon>
        <taxon>Clostridia</taxon>
        <taxon>Eubacteriales</taxon>
        <taxon>Eubacteriaceae</taxon>
        <taxon>Alkalibacter</taxon>
    </lineage>
</organism>
<dbReference type="PANTHER" id="PTHR42743">
    <property type="entry name" value="AMINO-ACID AMINOTRANSFERASE"/>
    <property type="match status" value="1"/>
</dbReference>
<protein>
    <submittedName>
        <fullName evidence="6">Branched-chain amino acid aminotransferase</fullName>
    </submittedName>
</protein>
<dbReference type="InterPro" id="IPR036038">
    <property type="entry name" value="Aminotransferase-like"/>
</dbReference>
<dbReference type="OrthoDB" id="9805628at2"/>
<dbReference type="Pfam" id="PF01063">
    <property type="entry name" value="Aminotran_4"/>
    <property type="match status" value="1"/>
</dbReference>
<evidence type="ECO:0000313" key="6">
    <source>
        <dbReference type="EMBL" id="SHE54547.1"/>
    </source>
</evidence>
<dbReference type="PANTHER" id="PTHR42743:SF11">
    <property type="entry name" value="AMINODEOXYCHORISMATE LYASE"/>
    <property type="match status" value="1"/>
</dbReference>
<dbReference type="RefSeq" id="WP_073269718.1">
    <property type="nucleotide sequence ID" value="NZ_FQTU01000003.1"/>
</dbReference>
<sequence>MAEMVGKYFLLNGKVLVTAKGDVSFKGSSIYEVMKVLRGKPLFLKDHLNRFKISLEMAGFKDLPDMETIKKQVWELIDINDIPGVNVRIVISPNEDGYDLMMYLLKTAAPPELSRDLGVLARTYKGRRKDPNIKSTAESYKDLLEKQEYQGVFELLFVDEKNEILEGSKTNVFFVKKDGIYTAPAGSVLPGITRKQIFSICMEESINITEKYISVKELEEVEAVFLTGTSIGVLSVSKIDDMNFDLNDKTVSMLAEKYEERVSRDIESAEMPK</sequence>
<dbReference type="GO" id="GO:0046394">
    <property type="term" value="P:carboxylic acid biosynthetic process"/>
    <property type="evidence" value="ECO:0007669"/>
    <property type="project" value="UniProtKB-ARBA"/>
</dbReference>
<dbReference type="STRING" id="1120975.SAMN02746064_00723"/>
<evidence type="ECO:0000256" key="3">
    <source>
        <dbReference type="ARBA" id="ARBA00022898"/>
    </source>
</evidence>
<dbReference type="Proteomes" id="UP000184251">
    <property type="component" value="Unassembled WGS sequence"/>
</dbReference>
<dbReference type="CDD" id="cd00449">
    <property type="entry name" value="PLPDE_IV"/>
    <property type="match status" value="1"/>
</dbReference>
<evidence type="ECO:0000256" key="2">
    <source>
        <dbReference type="ARBA" id="ARBA00009320"/>
    </source>
</evidence>
<dbReference type="GO" id="GO:0005829">
    <property type="term" value="C:cytosol"/>
    <property type="evidence" value="ECO:0007669"/>
    <property type="project" value="TreeGrafter"/>
</dbReference>
<name>A0A1M4UD74_9FIRM</name>
<evidence type="ECO:0000256" key="5">
    <source>
        <dbReference type="RuleBase" id="RU004516"/>
    </source>
</evidence>
<dbReference type="SUPFAM" id="SSF56752">
    <property type="entry name" value="D-aminoacid aminotransferase-like PLP-dependent enzymes"/>
    <property type="match status" value="1"/>
</dbReference>
<keyword evidence="3 5" id="KW-0663">Pyridoxal phosphate</keyword>
<dbReference type="InterPro" id="IPR001544">
    <property type="entry name" value="Aminotrans_IV"/>
</dbReference>
<comment type="similarity">
    <text evidence="2 4">Belongs to the class-IV pyridoxal-phosphate-dependent aminotransferase family.</text>
</comment>
<evidence type="ECO:0000256" key="4">
    <source>
        <dbReference type="RuleBase" id="RU004106"/>
    </source>
</evidence>
<keyword evidence="6" id="KW-0808">Transferase</keyword>
<dbReference type="Gene3D" id="3.30.470.10">
    <property type="match status" value="1"/>
</dbReference>
<proteinExistence type="inferred from homology"/>
<keyword evidence="6" id="KW-0032">Aminotransferase</keyword>
<keyword evidence="7" id="KW-1185">Reference proteome</keyword>
<reference evidence="6 7" key="1">
    <citation type="submission" date="2016-11" db="EMBL/GenBank/DDBJ databases">
        <authorList>
            <person name="Jaros S."/>
            <person name="Januszkiewicz K."/>
            <person name="Wedrychowicz H."/>
        </authorList>
    </citation>
    <scope>NUCLEOTIDE SEQUENCE [LARGE SCALE GENOMIC DNA]</scope>
    <source>
        <strain evidence="6 7">DSM 14828</strain>
    </source>
</reference>
<gene>
    <name evidence="6" type="ORF">SAMN02746064_00723</name>
</gene>
<dbReference type="AlphaFoldDB" id="A0A1M4UD74"/>
<dbReference type="EMBL" id="FQTU01000003">
    <property type="protein sequence ID" value="SHE54547.1"/>
    <property type="molecule type" value="Genomic_DNA"/>
</dbReference>